<evidence type="ECO:0000313" key="3">
    <source>
        <dbReference type="EMBL" id="MBA6058162.1"/>
    </source>
</evidence>
<proteinExistence type="predicted"/>
<feature type="domain" description="MoaF C-terminal" evidence="2">
    <location>
        <begin position="154"/>
        <end position="264"/>
    </location>
</feature>
<dbReference type="Pfam" id="PF10703">
    <property type="entry name" value="MoaF"/>
    <property type="match status" value="1"/>
</dbReference>
<dbReference type="AlphaFoldDB" id="A0A7W2PRL0"/>
<dbReference type="InterPro" id="IPR035348">
    <property type="entry name" value="MoaF_C"/>
</dbReference>
<evidence type="ECO:0000259" key="1">
    <source>
        <dbReference type="Pfam" id="PF10703"/>
    </source>
</evidence>
<dbReference type="EMBL" id="JACGCU010000003">
    <property type="protein sequence ID" value="MBA6058162.1"/>
    <property type="molecule type" value="Genomic_DNA"/>
</dbReference>
<evidence type="ECO:0000313" key="4">
    <source>
        <dbReference type="Proteomes" id="UP000556620"/>
    </source>
</evidence>
<dbReference type="InterPro" id="IPR024724">
    <property type="entry name" value="MoaF_N"/>
</dbReference>
<feature type="domain" description="Molybdenum cofactor biosynthesis protein F N-terminal" evidence="1">
    <location>
        <begin position="19"/>
        <end position="126"/>
    </location>
</feature>
<dbReference type="RefSeq" id="WP_182366351.1">
    <property type="nucleotide sequence ID" value="NZ_JACGCU010000003.1"/>
</dbReference>
<dbReference type="Proteomes" id="UP000556620">
    <property type="component" value="Unassembled WGS sequence"/>
</dbReference>
<protein>
    <submittedName>
        <fullName evidence="3">MoaF N-terminal domain-containing protein</fullName>
    </submittedName>
</protein>
<dbReference type="InterPro" id="IPR012674">
    <property type="entry name" value="Calycin"/>
</dbReference>
<reference evidence="3 4" key="1">
    <citation type="submission" date="2020-07" db="EMBL/GenBank/DDBJ databases">
        <title>Diversity of carbapenemase encoding genes among Pseudomonas putida group clinical isolates in a tertiary Brazilian hospital.</title>
        <authorList>
            <person name="Alberto-Lei F."/>
            <person name="Nodari C.S."/>
            <person name="Streling A.P."/>
            <person name="Paulino J.T."/>
            <person name="Bessa-Neto F.O."/>
            <person name="Cayo R."/>
            <person name="Gales A.C."/>
        </authorList>
    </citation>
    <scope>NUCLEOTIDE SEQUENCE [LARGE SCALE GENOMIC DNA]</scope>
    <source>
        <strain evidence="3 4">14535</strain>
    </source>
</reference>
<sequence length="272" mass="30327">MTYQIEEEMKAQAYIPAADWPTLGEMAEGFDGHKYSSTDCVSGKTLNIRFENGWLIEHRFESATSLSWKILEGEGTGLSATETYEAIEVRPGILFVEFLKPAHQESATLIWKLETGDILAAVSSFHEQNGEKRTQTGFAAAVVEGMPGGSPIKKSSSLSGKRVLYRYSADDWYEHVYFNAETMAWSCVNGAEKGIADVEKCAYYDVADDLYVLFWTETVMPVESVVVVDLKQMRSIGRFFCWDPKPSALLHLTFGSKATLLNETAYPTSFDA</sequence>
<comment type="caution">
    <text evidence="3">The sequence shown here is derived from an EMBL/GenBank/DDBJ whole genome shotgun (WGS) entry which is preliminary data.</text>
</comment>
<name>A0A7W2PRL0_9PSED</name>
<evidence type="ECO:0000259" key="2">
    <source>
        <dbReference type="Pfam" id="PF17409"/>
    </source>
</evidence>
<dbReference type="Pfam" id="PF17409">
    <property type="entry name" value="MoaF_C"/>
    <property type="match status" value="1"/>
</dbReference>
<gene>
    <name evidence="3" type="ORF">H4C44_03080</name>
</gene>
<accession>A0A7W2PRL0</accession>
<organism evidence="3 4">
    <name type="scientific">Pseudomonas juntendi</name>
    <dbReference type="NCBI Taxonomy" id="2666183"/>
    <lineage>
        <taxon>Bacteria</taxon>
        <taxon>Pseudomonadati</taxon>
        <taxon>Pseudomonadota</taxon>
        <taxon>Gammaproteobacteria</taxon>
        <taxon>Pseudomonadales</taxon>
        <taxon>Pseudomonadaceae</taxon>
        <taxon>Pseudomonas</taxon>
    </lineage>
</organism>
<dbReference type="Gene3D" id="2.40.128.20">
    <property type="match status" value="2"/>
</dbReference>